<sequence length="469" mass="52067">MAFVIAAPASSNGKTLLSILIASWARRNGESTQTFKIGPDYLDPQLLSAVTERPCRNLDTILCGKNWVVNSFNLYGSAAEYAFIEGVMGLFDGIGSSDKGSTADIARLLNLPLLLVVDARGQAGSIAALVKGFKDFDHTLNIAGVVLNKVNSSRHKVLLTEALTKINVKVLGCLPKDDYLSIPSRSLGLQPAHEISNIEKLINTWASIAEKNLDFCSLRPLLKAPSQSNSLSNILFKNNLKNPRLKRTTIAIAEDKAFHFRYPETKECLEELGINLIKWQITQDSPIPKQAKGLIIPGGFPEQFAEEISQCKRSLNSIKEFLNNYPIYAECGGMLILGKSLSDTNEKKFPMAGILPFNAKEGKLKVGYRKLTAISNSLISNKGDLINGHEFHRWKLDINGSNDLDITKKEPMIQSSMNLYSPWEIRGWGIDTRQEGWSNKNFHASWIHLHWASSPSILQNWSSIVHKHI</sequence>
<reference evidence="9 10" key="1">
    <citation type="journal article" date="2003" name="Proc. Natl. Acad. Sci. U.S.A.">
        <title>Genome sequence of the cyanobacterium Prochlorococcus marinus SS120, a nearly minimal oxyphototrophic genome.</title>
        <authorList>
            <person name="Dufresne A."/>
            <person name="Salanoubat M."/>
            <person name="Partensky F."/>
            <person name="Artiguenave F."/>
            <person name="Axmann I.M."/>
            <person name="Barbe V."/>
            <person name="Duprat S."/>
            <person name="Galperin M.Y."/>
            <person name="Koonin E.V."/>
            <person name="Le Gall F."/>
            <person name="Makarova K.S."/>
            <person name="Ostrowski M."/>
            <person name="Oztas S."/>
            <person name="Robert C."/>
            <person name="Rogozin I.B."/>
            <person name="Scanlan D.J."/>
            <person name="Tandeau de Marsac N."/>
            <person name="Weissenbach J."/>
            <person name="Wincker P."/>
            <person name="Wolf Y.I."/>
            <person name="Hess W.R."/>
        </authorList>
    </citation>
    <scope>NUCLEOTIDE SEQUENCE [LARGE SCALE GENOMIC DNA]</scope>
    <source>
        <strain evidence="10">SARG / CCMP1375 / SS120</strain>
    </source>
</reference>
<dbReference type="Proteomes" id="UP000001420">
    <property type="component" value="Chromosome"/>
</dbReference>
<dbReference type="SUPFAM" id="SSF52540">
    <property type="entry name" value="P-loop containing nucleoside triphosphate hydrolases"/>
    <property type="match status" value="1"/>
</dbReference>
<feature type="domain" description="CobB/CobQ-like glutamine amidotransferase" evidence="8">
    <location>
        <begin position="249"/>
        <end position="454"/>
    </location>
</feature>
<dbReference type="OrthoDB" id="9764035at2"/>
<dbReference type="NCBIfam" id="TIGR00379">
    <property type="entry name" value="cobB"/>
    <property type="match status" value="1"/>
</dbReference>
<evidence type="ECO:0000256" key="6">
    <source>
        <dbReference type="ARBA" id="ARBA00022962"/>
    </source>
</evidence>
<keyword evidence="4" id="KW-0067">ATP-binding</keyword>
<dbReference type="Gene3D" id="3.40.50.300">
    <property type="entry name" value="P-loop containing nucleotide triphosphate hydrolases"/>
    <property type="match status" value="1"/>
</dbReference>
<evidence type="ECO:0000259" key="8">
    <source>
        <dbReference type="Pfam" id="PF07685"/>
    </source>
</evidence>
<keyword evidence="2" id="KW-0436">Ligase</keyword>
<keyword evidence="6" id="KW-0315">Glutamine amidotransferase</keyword>
<comment type="cofactor">
    <cofactor evidence="1">
        <name>Mg(2+)</name>
        <dbReference type="ChEBI" id="CHEBI:18420"/>
    </cofactor>
</comment>
<evidence type="ECO:0000256" key="5">
    <source>
        <dbReference type="ARBA" id="ARBA00022842"/>
    </source>
</evidence>
<feature type="domain" description="CobQ/CobB/MinD/ParA nucleotide binding" evidence="7">
    <location>
        <begin position="4"/>
        <end position="181"/>
    </location>
</feature>
<evidence type="ECO:0000256" key="2">
    <source>
        <dbReference type="ARBA" id="ARBA00022598"/>
    </source>
</evidence>
<dbReference type="InterPro" id="IPR011698">
    <property type="entry name" value="GATase_3"/>
</dbReference>
<gene>
    <name evidence="9" type="primary">cobB</name>
    <name evidence="9" type="ordered locus">Pro_1126</name>
</gene>
<evidence type="ECO:0000313" key="9">
    <source>
        <dbReference type="EMBL" id="AAQ00171.1"/>
    </source>
</evidence>
<dbReference type="SUPFAM" id="SSF52317">
    <property type="entry name" value="Class I glutamine amidotransferase-like"/>
    <property type="match status" value="1"/>
</dbReference>
<organism evidence="9 10">
    <name type="scientific">Prochlorococcus marinus (strain SARG / CCMP1375 / SS120)</name>
    <dbReference type="NCBI Taxonomy" id="167539"/>
    <lineage>
        <taxon>Bacteria</taxon>
        <taxon>Bacillati</taxon>
        <taxon>Cyanobacteriota</taxon>
        <taxon>Cyanophyceae</taxon>
        <taxon>Synechococcales</taxon>
        <taxon>Prochlorococcaceae</taxon>
        <taxon>Prochlorococcus</taxon>
    </lineage>
</organism>
<keyword evidence="3" id="KW-0547">Nucleotide-binding</keyword>
<proteinExistence type="predicted"/>
<evidence type="ECO:0000256" key="4">
    <source>
        <dbReference type="ARBA" id="ARBA00022840"/>
    </source>
</evidence>
<dbReference type="KEGG" id="pma:Pro_1126"/>
<dbReference type="InterPro" id="IPR004484">
    <property type="entry name" value="CbiA/CobB_synth"/>
</dbReference>
<dbReference type="RefSeq" id="WP_011125278.1">
    <property type="nucleotide sequence ID" value="NC_005042.1"/>
</dbReference>
<dbReference type="PANTHER" id="PTHR43873">
    <property type="entry name" value="COBYRINATE A,C-DIAMIDE SYNTHASE"/>
    <property type="match status" value="1"/>
</dbReference>
<accession>Q7VBG8</accession>
<dbReference type="InterPro" id="IPR002586">
    <property type="entry name" value="CobQ/CobB/MinD/ParA_Nub-bd_dom"/>
</dbReference>
<evidence type="ECO:0000256" key="1">
    <source>
        <dbReference type="ARBA" id="ARBA00001946"/>
    </source>
</evidence>
<dbReference type="AlphaFoldDB" id="Q7VBG8"/>
<evidence type="ECO:0000313" key="10">
    <source>
        <dbReference type="Proteomes" id="UP000001420"/>
    </source>
</evidence>
<dbReference type="InterPro" id="IPR027417">
    <property type="entry name" value="P-loop_NTPase"/>
</dbReference>
<dbReference type="EMBL" id="AE017126">
    <property type="protein sequence ID" value="AAQ00171.1"/>
    <property type="molecule type" value="Genomic_DNA"/>
</dbReference>
<dbReference type="PANTHER" id="PTHR43873:SF1">
    <property type="entry name" value="COBYRINATE A,C-DIAMIDE SYNTHASE"/>
    <property type="match status" value="1"/>
</dbReference>
<dbReference type="Pfam" id="PF07685">
    <property type="entry name" value="GATase_3"/>
    <property type="match status" value="1"/>
</dbReference>
<dbReference type="Pfam" id="PF01656">
    <property type="entry name" value="CbiA"/>
    <property type="match status" value="1"/>
</dbReference>
<protein>
    <submittedName>
        <fullName evidence="9">Cobyrinic acid a,c-diamide synthase</fullName>
    </submittedName>
</protein>
<evidence type="ECO:0000259" key="7">
    <source>
        <dbReference type="Pfam" id="PF01656"/>
    </source>
</evidence>
<dbReference type="Gene3D" id="3.40.50.880">
    <property type="match status" value="1"/>
</dbReference>
<dbReference type="HOGENOM" id="CLU_022752_1_1_3"/>
<evidence type="ECO:0000256" key="3">
    <source>
        <dbReference type="ARBA" id="ARBA00022741"/>
    </source>
</evidence>
<dbReference type="GO" id="GO:0005524">
    <property type="term" value="F:ATP binding"/>
    <property type="evidence" value="ECO:0007669"/>
    <property type="project" value="UniProtKB-KW"/>
</dbReference>
<dbReference type="CDD" id="cd03130">
    <property type="entry name" value="GATase1_CobB"/>
    <property type="match status" value="1"/>
</dbReference>
<dbReference type="EnsemblBacteria" id="AAQ00171">
    <property type="protein sequence ID" value="AAQ00171"/>
    <property type="gene ID" value="Pro_1126"/>
</dbReference>
<keyword evidence="10" id="KW-1185">Reference proteome</keyword>
<dbReference type="STRING" id="167539.Pro_1126"/>
<dbReference type="GO" id="GO:0042242">
    <property type="term" value="F:cobyrinic acid a,c-diamide synthase activity"/>
    <property type="evidence" value="ECO:0007669"/>
    <property type="project" value="InterPro"/>
</dbReference>
<dbReference type="NCBIfam" id="NF002204">
    <property type="entry name" value="PRK01077.1"/>
    <property type="match status" value="1"/>
</dbReference>
<dbReference type="eggNOG" id="COG1797">
    <property type="taxonomic scope" value="Bacteria"/>
</dbReference>
<dbReference type="PROSITE" id="PS51274">
    <property type="entry name" value="GATASE_COBBQ"/>
    <property type="match status" value="1"/>
</dbReference>
<dbReference type="PATRIC" id="fig|167539.5.peg.1178"/>
<keyword evidence="5" id="KW-0460">Magnesium</keyword>
<name>Q7VBG8_PROMA</name>
<dbReference type="InterPro" id="IPR029062">
    <property type="entry name" value="Class_I_gatase-like"/>
</dbReference>